<dbReference type="GO" id="GO:0016491">
    <property type="term" value="F:oxidoreductase activity"/>
    <property type="evidence" value="ECO:0007669"/>
    <property type="project" value="UniProtKB-KW"/>
</dbReference>
<evidence type="ECO:0000313" key="3">
    <source>
        <dbReference type="EMBL" id="MFC1852427.1"/>
    </source>
</evidence>
<dbReference type="Pfam" id="PF13561">
    <property type="entry name" value="adh_short_C2"/>
    <property type="match status" value="1"/>
</dbReference>
<sequence>GAATAKLLAQQGAKVGVNYVQACQQGQEVVSEITAQGGEALLVCADVREPQHIEKMVAEVKQAFGPIDILINNANMSFPILPFTKYSWEDFERKIVSELKASFHTCKAVVPDMVERHSGCIINVSSGLSKSPGPGFIAHSSAKAALDAFTRGLALELGPHGIRVNVIAPGLTLTDATAHQPKEMHEAIARQTPLCRLAEPEDVAGAIMFYCTDWARFVTGTYLPVCGGSQMQ</sequence>
<comment type="caution">
    <text evidence="3">The sequence shown here is derived from an EMBL/GenBank/DDBJ whole genome shotgun (WGS) entry which is preliminary data.</text>
</comment>
<evidence type="ECO:0000256" key="2">
    <source>
        <dbReference type="ARBA" id="ARBA00023002"/>
    </source>
</evidence>
<name>A0ABV6Z1V1_UNCC1</name>
<dbReference type="EC" id="1.1.1.-" evidence="3"/>
<keyword evidence="2 3" id="KW-0560">Oxidoreductase</keyword>
<dbReference type="InterPro" id="IPR036291">
    <property type="entry name" value="NAD(P)-bd_dom_sf"/>
</dbReference>
<dbReference type="EMBL" id="JBHPBY010000311">
    <property type="protein sequence ID" value="MFC1852427.1"/>
    <property type="molecule type" value="Genomic_DNA"/>
</dbReference>
<evidence type="ECO:0000256" key="1">
    <source>
        <dbReference type="ARBA" id="ARBA00006484"/>
    </source>
</evidence>
<feature type="non-terminal residue" evidence="3">
    <location>
        <position position="1"/>
    </location>
</feature>
<dbReference type="PRINTS" id="PR00081">
    <property type="entry name" value="GDHRDH"/>
</dbReference>
<proteinExistence type="inferred from homology"/>
<keyword evidence="4" id="KW-1185">Reference proteome</keyword>
<protein>
    <submittedName>
        <fullName evidence="3">SDR family NAD(P)-dependent oxidoreductase</fullName>
        <ecNumber evidence="3">1.1.1.-</ecNumber>
    </submittedName>
</protein>
<dbReference type="PRINTS" id="PR00080">
    <property type="entry name" value="SDRFAMILY"/>
</dbReference>
<dbReference type="PANTHER" id="PTHR43639">
    <property type="entry name" value="OXIDOREDUCTASE, SHORT-CHAIN DEHYDROGENASE/REDUCTASE FAMILY (AFU_ORTHOLOGUE AFUA_5G02870)"/>
    <property type="match status" value="1"/>
</dbReference>
<gene>
    <name evidence="3" type="ORF">ACFL27_19690</name>
</gene>
<reference evidence="3 4" key="1">
    <citation type="submission" date="2024-09" db="EMBL/GenBank/DDBJ databases">
        <title>Laminarin stimulates single cell rates of sulfate reduction while oxygen inhibits transcriptomic activity in coastal marine sediment.</title>
        <authorList>
            <person name="Lindsay M."/>
            <person name="Orcutt B."/>
            <person name="Emerson D."/>
            <person name="Stepanauskas R."/>
            <person name="D'Angelo T."/>
        </authorList>
    </citation>
    <scope>NUCLEOTIDE SEQUENCE [LARGE SCALE GENOMIC DNA]</scope>
    <source>
        <strain evidence="3">SAG AM-311-K15</strain>
    </source>
</reference>
<organism evidence="3 4">
    <name type="scientific">candidate division CSSED10-310 bacterium</name>
    <dbReference type="NCBI Taxonomy" id="2855610"/>
    <lineage>
        <taxon>Bacteria</taxon>
        <taxon>Bacteria division CSSED10-310</taxon>
    </lineage>
</organism>
<comment type="similarity">
    <text evidence="1">Belongs to the short-chain dehydrogenases/reductases (SDR) family.</text>
</comment>
<dbReference type="PANTHER" id="PTHR43639:SF1">
    <property type="entry name" value="SHORT-CHAIN DEHYDROGENASE_REDUCTASE FAMILY PROTEIN"/>
    <property type="match status" value="1"/>
</dbReference>
<dbReference type="SUPFAM" id="SSF51735">
    <property type="entry name" value="NAD(P)-binding Rossmann-fold domains"/>
    <property type="match status" value="1"/>
</dbReference>
<accession>A0ABV6Z1V1</accession>
<dbReference type="Gene3D" id="3.40.50.720">
    <property type="entry name" value="NAD(P)-binding Rossmann-like Domain"/>
    <property type="match status" value="1"/>
</dbReference>
<dbReference type="Proteomes" id="UP001594351">
    <property type="component" value="Unassembled WGS sequence"/>
</dbReference>
<dbReference type="InterPro" id="IPR002347">
    <property type="entry name" value="SDR_fam"/>
</dbReference>
<evidence type="ECO:0000313" key="4">
    <source>
        <dbReference type="Proteomes" id="UP001594351"/>
    </source>
</evidence>